<dbReference type="PANTHER" id="PTHR36981">
    <property type="entry name" value="ZGC:195170"/>
    <property type="match status" value="1"/>
</dbReference>
<protein>
    <recommendedName>
        <fullName evidence="1">P2X purinoreceptor 7 intracellular domain-containing protein</fullName>
    </recommendedName>
</protein>
<name>A0AAN8J9A0_PATCE</name>
<accession>A0AAN8J9A0</accession>
<comment type="caution">
    <text evidence="2">The sequence shown here is derived from an EMBL/GenBank/DDBJ whole genome shotgun (WGS) entry which is preliminary data.</text>
</comment>
<dbReference type="Proteomes" id="UP001347796">
    <property type="component" value="Unassembled WGS sequence"/>
</dbReference>
<keyword evidence="3" id="KW-1185">Reference proteome</keyword>
<evidence type="ECO:0000259" key="1">
    <source>
        <dbReference type="Pfam" id="PF20478"/>
    </source>
</evidence>
<feature type="domain" description="P2X purinoreceptor 7 intracellular" evidence="1">
    <location>
        <begin position="31"/>
        <end position="166"/>
    </location>
</feature>
<organism evidence="2 3">
    <name type="scientific">Patella caerulea</name>
    <name type="common">Rayed Mediterranean limpet</name>
    <dbReference type="NCBI Taxonomy" id="87958"/>
    <lineage>
        <taxon>Eukaryota</taxon>
        <taxon>Metazoa</taxon>
        <taxon>Spiralia</taxon>
        <taxon>Lophotrochozoa</taxon>
        <taxon>Mollusca</taxon>
        <taxon>Gastropoda</taxon>
        <taxon>Patellogastropoda</taxon>
        <taxon>Patelloidea</taxon>
        <taxon>Patellidae</taxon>
        <taxon>Patella</taxon>
    </lineage>
</organism>
<evidence type="ECO:0000313" key="2">
    <source>
        <dbReference type="EMBL" id="KAK6171801.1"/>
    </source>
</evidence>
<dbReference type="EMBL" id="JAZGQO010000013">
    <property type="protein sequence ID" value="KAK6171801.1"/>
    <property type="molecule type" value="Genomic_DNA"/>
</dbReference>
<proteinExistence type="predicted"/>
<gene>
    <name evidence="2" type="ORF">SNE40_018230</name>
</gene>
<dbReference type="Pfam" id="PF20478">
    <property type="entry name" value="P2RX7_C"/>
    <property type="match status" value="1"/>
</dbReference>
<dbReference type="AlphaFoldDB" id="A0AAN8J9A0"/>
<dbReference type="InterPro" id="IPR046815">
    <property type="entry name" value="P2RX7_C"/>
</dbReference>
<reference evidence="2 3" key="1">
    <citation type="submission" date="2024-01" db="EMBL/GenBank/DDBJ databases">
        <title>The genome of the rayed Mediterranean limpet Patella caerulea (Linnaeus, 1758).</title>
        <authorList>
            <person name="Anh-Thu Weber A."/>
            <person name="Halstead-Nussloch G."/>
        </authorList>
    </citation>
    <scope>NUCLEOTIDE SEQUENCE [LARGE SCALE GENOMIC DNA]</scope>
    <source>
        <strain evidence="2">AATW-2023a</strain>
        <tissue evidence="2">Whole specimen</tissue>
    </source>
</reference>
<evidence type="ECO:0000313" key="3">
    <source>
        <dbReference type="Proteomes" id="UP001347796"/>
    </source>
</evidence>
<sequence>MPFQKMVTEMKEDSCRKLLLNVAERMPELVFDISSALKVDDKVEPEKPNTSIPGWCTCHNCQDMPSDAENLCCDTRPQNCISQRPEFDIYCFEPEVLDIANVMRNDVLVLAQDDDINRRRRHAAYRQFVLWRCGHLGTGNSVVVRSCCVLRIRRTFSDRNRQYRGFLPNRLV</sequence>